<proteinExistence type="predicted"/>
<dbReference type="EMBL" id="VIEB01000022">
    <property type="protein sequence ID" value="TQE12185.1"/>
    <property type="molecule type" value="Genomic_DNA"/>
</dbReference>
<protein>
    <submittedName>
        <fullName evidence="1">Uncharacterized protein</fullName>
    </submittedName>
</protein>
<organism evidence="1 2">
    <name type="scientific">Malus baccata</name>
    <name type="common">Siberian crab apple</name>
    <name type="synonym">Pyrus baccata</name>
    <dbReference type="NCBI Taxonomy" id="106549"/>
    <lineage>
        <taxon>Eukaryota</taxon>
        <taxon>Viridiplantae</taxon>
        <taxon>Streptophyta</taxon>
        <taxon>Embryophyta</taxon>
        <taxon>Tracheophyta</taxon>
        <taxon>Spermatophyta</taxon>
        <taxon>Magnoliopsida</taxon>
        <taxon>eudicotyledons</taxon>
        <taxon>Gunneridae</taxon>
        <taxon>Pentapetalae</taxon>
        <taxon>rosids</taxon>
        <taxon>fabids</taxon>
        <taxon>Rosales</taxon>
        <taxon>Rosaceae</taxon>
        <taxon>Amygdaloideae</taxon>
        <taxon>Maleae</taxon>
        <taxon>Malus</taxon>
    </lineage>
</organism>
<evidence type="ECO:0000313" key="1">
    <source>
        <dbReference type="EMBL" id="TQE12185.1"/>
    </source>
</evidence>
<dbReference type="AlphaFoldDB" id="A0A540NMD5"/>
<keyword evidence="2" id="KW-1185">Reference proteome</keyword>
<comment type="caution">
    <text evidence="1">The sequence shown here is derived from an EMBL/GenBank/DDBJ whole genome shotgun (WGS) entry which is preliminary data.</text>
</comment>
<accession>A0A540NMD5</accession>
<evidence type="ECO:0000313" key="2">
    <source>
        <dbReference type="Proteomes" id="UP000315295"/>
    </source>
</evidence>
<reference evidence="1 2" key="1">
    <citation type="journal article" date="2019" name="G3 (Bethesda)">
        <title>Sequencing of a Wild Apple (Malus baccata) Genome Unravels the Differences Between Cultivated and Wild Apple Species Regarding Disease Resistance and Cold Tolerance.</title>
        <authorList>
            <person name="Chen X."/>
        </authorList>
    </citation>
    <scope>NUCLEOTIDE SEQUENCE [LARGE SCALE GENOMIC DNA]</scope>
    <source>
        <strain evidence="2">cv. Shandingzi</strain>
        <tissue evidence="1">Leaves</tissue>
    </source>
</reference>
<gene>
    <name evidence="1" type="ORF">C1H46_002255</name>
</gene>
<sequence>MIAQLKGCEPMVDQQHIQREGQNHFIQHARKAHKEKMKKMKDGVREESIQEAPEVLIVIFQLTIILLLN</sequence>
<name>A0A540NMD5_MALBA</name>
<dbReference type="Proteomes" id="UP000315295">
    <property type="component" value="Unassembled WGS sequence"/>
</dbReference>